<organism evidence="1 2">
    <name type="scientific">Dryococelus australis</name>
    <dbReference type="NCBI Taxonomy" id="614101"/>
    <lineage>
        <taxon>Eukaryota</taxon>
        <taxon>Metazoa</taxon>
        <taxon>Ecdysozoa</taxon>
        <taxon>Arthropoda</taxon>
        <taxon>Hexapoda</taxon>
        <taxon>Insecta</taxon>
        <taxon>Pterygota</taxon>
        <taxon>Neoptera</taxon>
        <taxon>Polyneoptera</taxon>
        <taxon>Phasmatodea</taxon>
        <taxon>Verophasmatodea</taxon>
        <taxon>Anareolatae</taxon>
        <taxon>Phasmatidae</taxon>
        <taxon>Eurycanthinae</taxon>
        <taxon>Dryococelus</taxon>
    </lineage>
</organism>
<evidence type="ECO:0000313" key="1">
    <source>
        <dbReference type="EMBL" id="KAJ8896024.1"/>
    </source>
</evidence>
<reference evidence="1 2" key="1">
    <citation type="submission" date="2023-02" db="EMBL/GenBank/DDBJ databases">
        <title>LHISI_Scaffold_Assembly.</title>
        <authorList>
            <person name="Stuart O.P."/>
            <person name="Cleave R."/>
            <person name="Magrath M.J.L."/>
            <person name="Mikheyev A.S."/>
        </authorList>
    </citation>
    <scope>NUCLEOTIDE SEQUENCE [LARGE SCALE GENOMIC DNA]</scope>
    <source>
        <strain evidence="1">Daus_M_001</strain>
        <tissue evidence="1">Leg muscle</tissue>
    </source>
</reference>
<proteinExistence type="predicted"/>
<accession>A0ABQ9IHA0</accession>
<gene>
    <name evidence="1" type="ORF">PR048_001365</name>
</gene>
<dbReference type="EMBL" id="JARBHB010000001">
    <property type="protein sequence ID" value="KAJ8896024.1"/>
    <property type="molecule type" value="Genomic_DNA"/>
</dbReference>
<dbReference type="Proteomes" id="UP001159363">
    <property type="component" value="Chromosome 1"/>
</dbReference>
<keyword evidence="2" id="KW-1185">Reference proteome</keyword>
<evidence type="ECO:0000313" key="2">
    <source>
        <dbReference type="Proteomes" id="UP001159363"/>
    </source>
</evidence>
<comment type="caution">
    <text evidence="1">The sequence shown here is derived from an EMBL/GenBank/DDBJ whole genome shotgun (WGS) entry which is preliminary data.</text>
</comment>
<protein>
    <submittedName>
        <fullName evidence="1">Uncharacterized protein</fullName>
    </submittedName>
</protein>
<name>A0ABQ9IHA0_9NEOP</name>
<sequence length="146" mass="17085">MNNRSLGIFYKGVQLKRMIKVAKKRRVVRSNDQQLDMSANDYEEKMVEFLEKRRTLVIQASCNYAAVQTKETAIAISFWNSLQKKELPEANINCEILVTVIMYIYHYFVTVKCMRKMLFLLHHMGSDTLVELKCRSCTADMSPEDF</sequence>